<dbReference type="Proteomes" id="UP000240010">
    <property type="component" value="Unassembled WGS sequence"/>
</dbReference>
<name>A0A2S6HHW8_9GAMM</name>
<gene>
    <name evidence="1" type="ORF">B0F87_10288</name>
</gene>
<reference evidence="1 2" key="1">
    <citation type="submission" date="2018-02" db="EMBL/GenBank/DDBJ databases">
        <title>Subsurface microbial communities from deep shales in Ohio and West Virginia, USA.</title>
        <authorList>
            <person name="Wrighton K."/>
        </authorList>
    </citation>
    <scope>NUCLEOTIDE SEQUENCE [LARGE SCALE GENOMIC DNA]</scope>
    <source>
        <strain evidence="1 2">OWC-DMM</strain>
    </source>
</reference>
<evidence type="ECO:0000313" key="1">
    <source>
        <dbReference type="EMBL" id="PPK76983.1"/>
    </source>
</evidence>
<accession>A0A2S6HHW8</accession>
<evidence type="ECO:0000313" key="2">
    <source>
        <dbReference type="Proteomes" id="UP000240010"/>
    </source>
</evidence>
<proteinExistence type="predicted"/>
<sequence length="43" mass="4913">MLLFLDVSIKAVGTELLPLQLELTPLHRHQLQPKLKSVLIIRP</sequence>
<dbReference type="EMBL" id="PTIZ01000002">
    <property type="protein sequence ID" value="PPK76983.1"/>
    <property type="molecule type" value="Genomic_DNA"/>
</dbReference>
<dbReference type="AlphaFoldDB" id="A0A2S6HHW8"/>
<protein>
    <submittedName>
        <fullName evidence="1">Uncharacterized protein</fullName>
    </submittedName>
</protein>
<organism evidence="1 2">
    <name type="scientific">Methylobacter tundripaludum</name>
    <dbReference type="NCBI Taxonomy" id="173365"/>
    <lineage>
        <taxon>Bacteria</taxon>
        <taxon>Pseudomonadati</taxon>
        <taxon>Pseudomonadota</taxon>
        <taxon>Gammaproteobacteria</taxon>
        <taxon>Methylococcales</taxon>
        <taxon>Methylococcaceae</taxon>
        <taxon>Methylobacter</taxon>
    </lineage>
</organism>
<comment type="caution">
    <text evidence="1">The sequence shown here is derived from an EMBL/GenBank/DDBJ whole genome shotgun (WGS) entry which is preliminary data.</text>
</comment>